<feature type="transmembrane region" description="Helical" evidence="18">
    <location>
        <begin position="178"/>
        <end position="199"/>
    </location>
</feature>
<evidence type="ECO:0000256" key="16">
    <source>
        <dbReference type="NCBIfam" id="TIGR00560"/>
    </source>
</evidence>
<feature type="transmembrane region" description="Helical" evidence="18">
    <location>
        <begin position="12"/>
        <end position="31"/>
    </location>
</feature>
<evidence type="ECO:0000256" key="15">
    <source>
        <dbReference type="ARBA" id="ARBA00048586"/>
    </source>
</evidence>
<reference evidence="19" key="2">
    <citation type="journal article" date="2021" name="PeerJ">
        <title>Extensive microbial diversity within the chicken gut microbiome revealed by metagenomics and culture.</title>
        <authorList>
            <person name="Gilroy R."/>
            <person name="Ravi A."/>
            <person name="Getino M."/>
            <person name="Pursley I."/>
            <person name="Horton D.L."/>
            <person name="Alikhan N.F."/>
            <person name="Baker D."/>
            <person name="Gharbi K."/>
            <person name="Hall N."/>
            <person name="Watson M."/>
            <person name="Adriaenssens E.M."/>
            <person name="Foster-Nyarko E."/>
            <person name="Jarju S."/>
            <person name="Secka A."/>
            <person name="Antonio M."/>
            <person name="Oren A."/>
            <person name="Chaudhuri R.R."/>
            <person name="La Ragione R."/>
            <person name="Hildebrand F."/>
            <person name="Pallen M.J."/>
        </authorList>
    </citation>
    <scope>NUCLEOTIDE SEQUENCE</scope>
    <source>
        <strain evidence="19">ChiGjej1B1-22543</strain>
    </source>
</reference>
<evidence type="ECO:0000256" key="10">
    <source>
        <dbReference type="ARBA" id="ARBA00022989"/>
    </source>
</evidence>
<evidence type="ECO:0000313" key="19">
    <source>
        <dbReference type="EMBL" id="HIU44741.1"/>
    </source>
</evidence>
<accession>A0A9D1LMT2</accession>
<evidence type="ECO:0000256" key="18">
    <source>
        <dbReference type="SAM" id="Phobius"/>
    </source>
</evidence>
<protein>
    <recommendedName>
        <fullName evidence="6 16">CDP-diacylglycerol--glycerol-3-phosphate 3-phosphatidyltransferase</fullName>
        <ecNumber evidence="5 16">2.7.8.5</ecNumber>
    </recommendedName>
</protein>
<keyword evidence="10 18" id="KW-1133">Transmembrane helix</keyword>
<evidence type="ECO:0000256" key="14">
    <source>
        <dbReference type="ARBA" id="ARBA00023264"/>
    </source>
</evidence>
<organism evidence="19 20">
    <name type="scientific">Candidatus Alloenteromonas pullicola</name>
    <dbReference type="NCBI Taxonomy" id="2840784"/>
    <lineage>
        <taxon>Bacteria</taxon>
        <taxon>Bacillati</taxon>
        <taxon>Bacillota</taxon>
        <taxon>Bacillota incertae sedis</taxon>
        <taxon>Candidatus Alloenteromonas</taxon>
    </lineage>
</organism>
<dbReference type="PANTHER" id="PTHR14269:SF62">
    <property type="entry name" value="CDP-DIACYLGLYCEROL--GLYCEROL-3-PHOSPHATE 3-PHOSPHATIDYLTRANSFERASE 1, CHLOROPLASTIC"/>
    <property type="match status" value="1"/>
</dbReference>
<feature type="transmembrane region" description="Helical" evidence="18">
    <location>
        <begin position="86"/>
        <end position="102"/>
    </location>
</feature>
<comment type="function">
    <text evidence="1">This protein catalyzes the committed step to the synthesis of the acidic phospholipids.</text>
</comment>
<evidence type="ECO:0000256" key="1">
    <source>
        <dbReference type="ARBA" id="ARBA00003973"/>
    </source>
</evidence>
<dbReference type="PIRSF" id="PIRSF000847">
    <property type="entry name" value="Phos_ph_gly_syn"/>
    <property type="match status" value="1"/>
</dbReference>
<keyword evidence="14" id="KW-1208">Phospholipid metabolism</keyword>
<evidence type="ECO:0000256" key="2">
    <source>
        <dbReference type="ARBA" id="ARBA00004141"/>
    </source>
</evidence>
<sequence>MNIPTRITVARIALVAALLIGLFVCTCIPNLDVSALQMDGVNLIYLIAMLVFVIAASTDFIDGYLARKWHQVTNLGKFLDPVADKMLVNSMLVFMIFPWGFLGEGQLLMPAFAVIVMVVRDLVVDAIRFIAAQRGIVVAANIFGKLKTVFQMIAIPLVLLNGWPFSYFDSSWPSYCRIAMIFVYIATFFSLLSGIIYVYQNRHVLKEGNK</sequence>
<evidence type="ECO:0000256" key="3">
    <source>
        <dbReference type="ARBA" id="ARBA00005042"/>
    </source>
</evidence>
<dbReference type="EC" id="2.7.8.5" evidence="5 16"/>
<gene>
    <name evidence="19" type="primary">pgsA</name>
    <name evidence="19" type="ORF">IAC52_00365</name>
</gene>
<comment type="caution">
    <text evidence="19">The sequence shown here is derived from an EMBL/GenBank/DDBJ whole genome shotgun (WGS) entry which is preliminary data.</text>
</comment>
<proteinExistence type="inferred from homology"/>
<evidence type="ECO:0000256" key="9">
    <source>
        <dbReference type="ARBA" id="ARBA00022692"/>
    </source>
</evidence>
<evidence type="ECO:0000256" key="11">
    <source>
        <dbReference type="ARBA" id="ARBA00023098"/>
    </source>
</evidence>
<keyword evidence="13" id="KW-0594">Phospholipid biosynthesis</keyword>
<dbReference type="InterPro" id="IPR000462">
    <property type="entry name" value="CDP-OH_P_trans"/>
</dbReference>
<evidence type="ECO:0000256" key="5">
    <source>
        <dbReference type="ARBA" id="ARBA00013170"/>
    </source>
</evidence>
<evidence type="ECO:0000256" key="8">
    <source>
        <dbReference type="ARBA" id="ARBA00022679"/>
    </source>
</evidence>
<dbReference type="Pfam" id="PF01066">
    <property type="entry name" value="CDP-OH_P_transf"/>
    <property type="match status" value="1"/>
</dbReference>
<comment type="similarity">
    <text evidence="4 17">Belongs to the CDP-alcohol phosphatidyltransferase class-I family.</text>
</comment>
<dbReference type="Proteomes" id="UP000824070">
    <property type="component" value="Unassembled WGS sequence"/>
</dbReference>
<comment type="pathway">
    <text evidence="3">Phospholipid metabolism; phosphatidylglycerol biosynthesis; phosphatidylglycerol from CDP-diacylglycerol: step 1/2.</text>
</comment>
<keyword evidence="9 18" id="KW-0812">Transmembrane</keyword>
<evidence type="ECO:0000256" key="4">
    <source>
        <dbReference type="ARBA" id="ARBA00010441"/>
    </source>
</evidence>
<dbReference type="InterPro" id="IPR043130">
    <property type="entry name" value="CDP-OH_PTrfase_TM_dom"/>
</dbReference>
<dbReference type="AlphaFoldDB" id="A0A9D1LMT2"/>
<dbReference type="InterPro" id="IPR004570">
    <property type="entry name" value="Phosphatidylglycerol_P_synth"/>
</dbReference>
<evidence type="ECO:0000256" key="7">
    <source>
        <dbReference type="ARBA" id="ARBA00022516"/>
    </source>
</evidence>
<keyword evidence="7" id="KW-0444">Lipid biosynthesis</keyword>
<dbReference type="PROSITE" id="PS00379">
    <property type="entry name" value="CDP_ALCOHOL_P_TRANSF"/>
    <property type="match status" value="1"/>
</dbReference>
<dbReference type="InterPro" id="IPR050324">
    <property type="entry name" value="CDP-alcohol_PTase-I"/>
</dbReference>
<dbReference type="GO" id="GO:0016020">
    <property type="term" value="C:membrane"/>
    <property type="evidence" value="ECO:0007669"/>
    <property type="project" value="UniProtKB-SubCell"/>
</dbReference>
<comment type="catalytic activity">
    <reaction evidence="15">
        <text>a CDP-1,2-diacyl-sn-glycerol + sn-glycerol 3-phosphate = a 1,2-diacyl-sn-glycero-3-phospho-(1'-sn-glycero-3'-phosphate) + CMP + H(+)</text>
        <dbReference type="Rhea" id="RHEA:12593"/>
        <dbReference type="ChEBI" id="CHEBI:15378"/>
        <dbReference type="ChEBI" id="CHEBI:57597"/>
        <dbReference type="ChEBI" id="CHEBI:58332"/>
        <dbReference type="ChEBI" id="CHEBI:60110"/>
        <dbReference type="ChEBI" id="CHEBI:60377"/>
        <dbReference type="EC" id="2.7.8.5"/>
    </reaction>
</comment>
<keyword evidence="8 17" id="KW-0808">Transferase</keyword>
<dbReference type="NCBIfam" id="TIGR00560">
    <property type="entry name" value="pgsA"/>
    <property type="match status" value="1"/>
</dbReference>
<name>A0A9D1LMT2_9FIRM</name>
<dbReference type="InterPro" id="IPR048254">
    <property type="entry name" value="CDP_ALCOHOL_P_TRANSF_CS"/>
</dbReference>
<dbReference type="GO" id="GO:0046474">
    <property type="term" value="P:glycerophospholipid biosynthetic process"/>
    <property type="evidence" value="ECO:0007669"/>
    <property type="project" value="TreeGrafter"/>
</dbReference>
<reference evidence="19" key="1">
    <citation type="submission" date="2020-10" db="EMBL/GenBank/DDBJ databases">
        <authorList>
            <person name="Gilroy R."/>
        </authorList>
    </citation>
    <scope>NUCLEOTIDE SEQUENCE</scope>
    <source>
        <strain evidence="19">ChiGjej1B1-22543</strain>
    </source>
</reference>
<feature type="transmembrane region" description="Helical" evidence="18">
    <location>
        <begin position="108"/>
        <end position="127"/>
    </location>
</feature>
<dbReference type="EMBL" id="DVMV01000004">
    <property type="protein sequence ID" value="HIU44741.1"/>
    <property type="molecule type" value="Genomic_DNA"/>
</dbReference>
<evidence type="ECO:0000256" key="17">
    <source>
        <dbReference type="RuleBase" id="RU003750"/>
    </source>
</evidence>
<comment type="subcellular location">
    <subcellularLocation>
        <location evidence="2">Membrane</location>
        <topology evidence="2">Multi-pass membrane protein</topology>
    </subcellularLocation>
</comment>
<dbReference type="PANTHER" id="PTHR14269">
    <property type="entry name" value="CDP-DIACYLGLYCEROL--GLYCEROL-3-PHOSPHATE 3-PHOSPHATIDYLTRANSFERASE-RELATED"/>
    <property type="match status" value="1"/>
</dbReference>
<dbReference type="Gene3D" id="1.20.120.1760">
    <property type="match status" value="1"/>
</dbReference>
<keyword evidence="11" id="KW-0443">Lipid metabolism</keyword>
<evidence type="ECO:0000256" key="12">
    <source>
        <dbReference type="ARBA" id="ARBA00023136"/>
    </source>
</evidence>
<dbReference type="GO" id="GO:0008444">
    <property type="term" value="F:CDP-diacylglycerol-glycerol-3-phosphate 3-phosphatidyltransferase activity"/>
    <property type="evidence" value="ECO:0007669"/>
    <property type="project" value="UniProtKB-UniRule"/>
</dbReference>
<evidence type="ECO:0000256" key="6">
    <source>
        <dbReference type="ARBA" id="ARBA00014944"/>
    </source>
</evidence>
<evidence type="ECO:0000256" key="13">
    <source>
        <dbReference type="ARBA" id="ARBA00023209"/>
    </source>
</evidence>
<evidence type="ECO:0000313" key="20">
    <source>
        <dbReference type="Proteomes" id="UP000824070"/>
    </source>
</evidence>
<feature type="transmembrane region" description="Helical" evidence="18">
    <location>
        <begin position="43"/>
        <end position="65"/>
    </location>
</feature>
<keyword evidence="12 18" id="KW-0472">Membrane</keyword>